<dbReference type="EMBL" id="KR029599">
    <property type="protein sequence ID" value="AKH47863.1"/>
    <property type="molecule type" value="Genomic_DNA"/>
</dbReference>
<reference evidence="1" key="1">
    <citation type="journal article" date="2015" name="Front. Microbiol.">
        <title>Combining genomic sequencing methods to explore viral diversity and reveal potential virus-host interactions.</title>
        <authorList>
            <person name="Chow C.E."/>
            <person name="Winget D.M."/>
            <person name="White R.A.III."/>
            <person name="Hallam S.J."/>
            <person name="Suttle C.A."/>
        </authorList>
    </citation>
    <scope>NUCLEOTIDE SEQUENCE</scope>
    <source>
        <strain evidence="1">Oxic1_4</strain>
    </source>
</reference>
<proteinExistence type="predicted"/>
<protein>
    <submittedName>
        <fullName evidence="1">Endodeoxyribonuclease</fullName>
    </submittedName>
</protein>
<name>A0A0F7L8I7_9VIRU</name>
<sequence>MLLLFKVLLALIKTKRISRGLSAYCLWINKCFARSDDMKRPLASRITPLSRTKSGV</sequence>
<reference evidence="1" key="2">
    <citation type="submission" date="2015-03" db="EMBL/GenBank/DDBJ databases">
        <authorList>
            <person name="Chow C.-E.T."/>
            <person name="Winget D.M."/>
            <person name="White R.A.III."/>
            <person name="Hallam S.J."/>
            <person name="Suttle C.A."/>
        </authorList>
    </citation>
    <scope>NUCLEOTIDE SEQUENCE</scope>
    <source>
        <strain evidence="1">Oxic1_4</strain>
    </source>
</reference>
<accession>A0A0F7L8I7</accession>
<organism evidence="1">
    <name type="scientific">uncultured marine virus</name>
    <dbReference type="NCBI Taxonomy" id="186617"/>
    <lineage>
        <taxon>Viruses</taxon>
        <taxon>environmental samples</taxon>
    </lineage>
</organism>
<evidence type="ECO:0000313" key="1">
    <source>
        <dbReference type="EMBL" id="AKH47863.1"/>
    </source>
</evidence>